<dbReference type="EMBL" id="BAHD01000088">
    <property type="protein sequence ID" value="GAB97930.1"/>
    <property type="molecule type" value="Genomic_DNA"/>
</dbReference>
<feature type="region of interest" description="Disordered" evidence="1">
    <location>
        <begin position="1"/>
        <end position="69"/>
    </location>
</feature>
<keyword evidence="3" id="KW-1185">Reference proteome</keyword>
<gene>
    <name evidence="2" type="ORF">KILIM_088_00180</name>
</gene>
<accession>K6WF61</accession>
<protein>
    <submittedName>
        <fullName evidence="2">Uncharacterized protein</fullName>
    </submittedName>
</protein>
<feature type="compositionally biased region" description="Polar residues" evidence="1">
    <location>
        <begin position="57"/>
        <end position="69"/>
    </location>
</feature>
<dbReference type="AlphaFoldDB" id="K6WF61"/>
<proteinExistence type="predicted"/>
<comment type="caution">
    <text evidence="2">The sequence shown here is derived from an EMBL/GenBank/DDBJ whole genome shotgun (WGS) entry which is preliminary data.</text>
</comment>
<feature type="non-terminal residue" evidence="2">
    <location>
        <position position="1"/>
    </location>
</feature>
<evidence type="ECO:0000313" key="3">
    <source>
        <dbReference type="Proteomes" id="UP000008366"/>
    </source>
</evidence>
<dbReference type="Proteomes" id="UP000008366">
    <property type="component" value="Unassembled WGS sequence"/>
</dbReference>
<evidence type="ECO:0000313" key="2">
    <source>
        <dbReference type="EMBL" id="GAB97930.1"/>
    </source>
</evidence>
<name>K6WF61_9MICO</name>
<evidence type="ECO:0000256" key="1">
    <source>
        <dbReference type="SAM" id="MobiDB-lite"/>
    </source>
</evidence>
<sequence length="69" mass="6945">MAPPQGCEGKKKSVGARTPLDSGLDAKTLGRAADAGKGSATKPPQAAIRNADRLQSGRDSSATRSLVAP</sequence>
<organism evidence="2 3">
    <name type="scientific">Kineosphaera limosa NBRC 100340</name>
    <dbReference type="NCBI Taxonomy" id="1184609"/>
    <lineage>
        <taxon>Bacteria</taxon>
        <taxon>Bacillati</taxon>
        <taxon>Actinomycetota</taxon>
        <taxon>Actinomycetes</taxon>
        <taxon>Micrococcales</taxon>
        <taxon>Dermatophilaceae</taxon>
        <taxon>Kineosphaera</taxon>
    </lineage>
</organism>
<reference evidence="2 3" key="1">
    <citation type="submission" date="2012-08" db="EMBL/GenBank/DDBJ databases">
        <title>Whole genome shotgun sequence of Kineosphaera limosa NBRC 100340.</title>
        <authorList>
            <person name="Yoshida I."/>
            <person name="Isaki S."/>
            <person name="Hosoyama A."/>
            <person name="Tsuchikane K."/>
            <person name="Katsumata H."/>
            <person name="Ando Y."/>
            <person name="Ohji S."/>
            <person name="Hamada M."/>
            <person name="Tamura T."/>
            <person name="Yamazoe A."/>
            <person name="Yamazaki S."/>
            <person name="Fujita N."/>
        </authorList>
    </citation>
    <scope>NUCLEOTIDE SEQUENCE [LARGE SCALE GENOMIC DNA]</scope>
    <source>
        <strain evidence="2 3">NBRC 100340</strain>
    </source>
</reference>